<dbReference type="InterPro" id="IPR017853">
    <property type="entry name" value="GH"/>
</dbReference>
<name>A0A9J7BS67_9BACT</name>
<dbReference type="AlphaFoldDB" id="A0A9J7BS67"/>
<reference evidence="1" key="1">
    <citation type="submission" date="2021-04" db="EMBL/GenBank/DDBJ databases">
        <title>Phylogenetic analysis of Acidobacteriaceae.</title>
        <authorList>
            <person name="Qiu L."/>
            <person name="Zhang Q."/>
        </authorList>
    </citation>
    <scope>NUCLEOTIDE SEQUENCE</scope>
    <source>
        <strain evidence="1">DSM 25168</strain>
    </source>
</reference>
<dbReference type="PROSITE" id="PS51257">
    <property type="entry name" value="PROKAR_LIPOPROTEIN"/>
    <property type="match status" value="1"/>
</dbReference>
<evidence type="ECO:0000313" key="2">
    <source>
        <dbReference type="Proteomes" id="UP001059380"/>
    </source>
</evidence>
<dbReference type="KEGG" id="orp:MOP44_01440"/>
<dbReference type="SUPFAM" id="SSF51445">
    <property type="entry name" value="(Trans)glycosidases"/>
    <property type="match status" value="1"/>
</dbReference>
<keyword evidence="1" id="KW-0378">Hydrolase</keyword>
<dbReference type="Proteomes" id="UP001059380">
    <property type="component" value="Chromosome"/>
</dbReference>
<dbReference type="EMBL" id="CP093313">
    <property type="protein sequence ID" value="UWZ84610.1"/>
    <property type="molecule type" value="Genomic_DNA"/>
</dbReference>
<sequence>MRIDRRSFLQMTASAMAAACTSSTEAQSAPHSVRIRSSQPGHVVPPNFVGLSYELAQLSEPAFFSPQHQDLIAMFRRLSPSGVLRVGGNTSEFCWFRATPATPAPKLHVPPGDLAQNWMPHRLFAIEPAAIDALAGFLQATGWTAIYGLNFGNSTPERAAAEAAYVHKRLGSKLAFFQIGNEPDLYQKASNGTRPPGWGFDDYVREWLAFADAVSARVPQARFGGPDTAAASDWVIRFGDEVAPKLGERLVALSGHYYAEGPPNDPRVTTERLLAGDPNVEQSAREIVRTADAHHLIYRMSEGNSCYRGGKPGMSNAFAASLWAADYLLTLASLGCAGVNLHGGDSRFLSAGLGDHNPGLEAAGNKKQSAPNGFYTPIATEQGQPAEPRPVFYGMQLAQHFAGGSMLAVESAQDPMLRPYAAEKNGGITVALVNKSSSADREVAITVERPFSRAGMMRLTAPALDATTGVEFKRADVSTDGTWDPRTEVMKTRTNSLRITVPAASAAVLFLR</sequence>
<protein>
    <submittedName>
        <fullName evidence="1">Glycosyl hydrolase family 79 C-terminal domain-containing protein</fullName>
    </submittedName>
</protein>
<dbReference type="PROSITE" id="PS51318">
    <property type="entry name" value="TAT"/>
    <property type="match status" value="1"/>
</dbReference>
<accession>A0A9J7BS67</accession>
<dbReference type="InterPro" id="IPR006311">
    <property type="entry name" value="TAT_signal"/>
</dbReference>
<dbReference type="RefSeq" id="WP_260794116.1">
    <property type="nucleotide sequence ID" value="NZ_CP093313.1"/>
</dbReference>
<dbReference type="InterPro" id="IPR052974">
    <property type="entry name" value="GH79_Enzymes"/>
</dbReference>
<dbReference type="GO" id="GO:0016787">
    <property type="term" value="F:hydrolase activity"/>
    <property type="evidence" value="ECO:0007669"/>
    <property type="project" value="UniProtKB-KW"/>
</dbReference>
<evidence type="ECO:0000313" key="1">
    <source>
        <dbReference type="EMBL" id="UWZ84610.1"/>
    </source>
</evidence>
<keyword evidence="2" id="KW-1185">Reference proteome</keyword>
<organism evidence="1 2">
    <name type="scientific">Occallatibacter riparius</name>
    <dbReference type="NCBI Taxonomy" id="1002689"/>
    <lineage>
        <taxon>Bacteria</taxon>
        <taxon>Pseudomonadati</taxon>
        <taxon>Acidobacteriota</taxon>
        <taxon>Terriglobia</taxon>
        <taxon>Terriglobales</taxon>
        <taxon>Acidobacteriaceae</taxon>
        <taxon>Occallatibacter</taxon>
    </lineage>
</organism>
<gene>
    <name evidence="1" type="ORF">MOP44_01440</name>
</gene>
<dbReference type="Gene3D" id="2.60.40.1180">
    <property type="entry name" value="Golgi alpha-mannosidase II"/>
    <property type="match status" value="1"/>
</dbReference>
<dbReference type="PANTHER" id="PTHR36183">
    <property type="entry name" value="BETA-GLUCURONIDASE"/>
    <property type="match status" value="1"/>
</dbReference>
<proteinExistence type="predicted"/>
<dbReference type="InterPro" id="IPR013780">
    <property type="entry name" value="Glyco_hydro_b"/>
</dbReference>
<dbReference type="PANTHER" id="PTHR36183:SF2">
    <property type="entry name" value="BETA-GLUCURONIDASE C-TERMINAL DOMAIN-CONTAINING PROTEIN"/>
    <property type="match status" value="1"/>
</dbReference>
<dbReference type="Gene3D" id="3.20.20.80">
    <property type="entry name" value="Glycosidases"/>
    <property type="match status" value="1"/>
</dbReference>